<evidence type="ECO:0000256" key="1">
    <source>
        <dbReference type="ARBA" id="ARBA00004496"/>
    </source>
</evidence>
<reference evidence="7" key="1">
    <citation type="submission" date="2022-11" db="UniProtKB">
        <authorList>
            <consortium name="WormBaseParasite"/>
        </authorList>
    </citation>
    <scope>IDENTIFICATION</scope>
</reference>
<evidence type="ECO:0000256" key="2">
    <source>
        <dbReference type="ARBA" id="ARBA00013134"/>
    </source>
</evidence>
<dbReference type="GO" id="GO:0019172">
    <property type="term" value="F:glyoxalase III activity"/>
    <property type="evidence" value="ECO:0007669"/>
    <property type="project" value="UniProtKB-EC"/>
</dbReference>
<dbReference type="InterPro" id="IPR002818">
    <property type="entry name" value="DJ-1/PfpI"/>
</dbReference>
<dbReference type="GO" id="GO:0005739">
    <property type="term" value="C:mitochondrion"/>
    <property type="evidence" value="ECO:0007669"/>
    <property type="project" value="TreeGrafter"/>
</dbReference>
<evidence type="ECO:0000259" key="5">
    <source>
        <dbReference type="Pfam" id="PF01965"/>
    </source>
</evidence>
<dbReference type="Proteomes" id="UP000887574">
    <property type="component" value="Unplaced"/>
</dbReference>
<dbReference type="PANTHER" id="PTHR48094:SF12">
    <property type="entry name" value="PARKINSON DISEASE PROTEIN 7 HOMOLOG"/>
    <property type="match status" value="1"/>
</dbReference>
<organism evidence="6 7">
    <name type="scientific">Ditylenchus dipsaci</name>
    <dbReference type="NCBI Taxonomy" id="166011"/>
    <lineage>
        <taxon>Eukaryota</taxon>
        <taxon>Metazoa</taxon>
        <taxon>Ecdysozoa</taxon>
        <taxon>Nematoda</taxon>
        <taxon>Chromadorea</taxon>
        <taxon>Rhabditida</taxon>
        <taxon>Tylenchina</taxon>
        <taxon>Tylenchomorpha</taxon>
        <taxon>Sphaerularioidea</taxon>
        <taxon>Anguinidae</taxon>
        <taxon>Anguininae</taxon>
        <taxon>Ditylenchus</taxon>
    </lineage>
</organism>
<name>A0A915CWS1_9BILA</name>
<dbReference type="Pfam" id="PF01965">
    <property type="entry name" value="DJ-1_PfpI"/>
    <property type="match status" value="1"/>
</dbReference>
<dbReference type="InterPro" id="IPR029062">
    <property type="entry name" value="Class_I_gatase-like"/>
</dbReference>
<dbReference type="InterPro" id="IPR006287">
    <property type="entry name" value="DJ-1"/>
</dbReference>
<dbReference type="GO" id="GO:0005634">
    <property type="term" value="C:nucleus"/>
    <property type="evidence" value="ECO:0007669"/>
    <property type="project" value="TreeGrafter"/>
</dbReference>
<dbReference type="SUPFAM" id="SSF52317">
    <property type="entry name" value="Class I glutamine amidotransferase-like"/>
    <property type="match status" value="1"/>
</dbReference>
<evidence type="ECO:0000313" key="7">
    <source>
        <dbReference type="WBParaSite" id="jg12989"/>
    </source>
</evidence>
<dbReference type="GO" id="GO:0006979">
    <property type="term" value="P:response to oxidative stress"/>
    <property type="evidence" value="ECO:0007669"/>
    <property type="project" value="TreeGrafter"/>
</dbReference>
<feature type="domain" description="DJ-1/PfpI" evidence="5">
    <location>
        <begin position="4"/>
        <end position="168"/>
    </location>
</feature>
<accession>A0A915CWS1</accession>
<comment type="subcellular location">
    <subcellularLocation>
        <location evidence="1">Cytoplasm</location>
    </subcellularLocation>
</comment>
<proteinExistence type="predicted"/>
<keyword evidence="3" id="KW-0963">Cytoplasm</keyword>
<dbReference type="GO" id="GO:0036471">
    <property type="term" value="P:cellular response to glyoxal"/>
    <property type="evidence" value="ECO:0007669"/>
    <property type="project" value="UniProtKB-ARBA"/>
</dbReference>
<evidence type="ECO:0000256" key="3">
    <source>
        <dbReference type="ARBA" id="ARBA00022490"/>
    </source>
</evidence>
<evidence type="ECO:0000256" key="4">
    <source>
        <dbReference type="ARBA" id="ARBA00048082"/>
    </source>
</evidence>
<dbReference type="GO" id="GO:0046295">
    <property type="term" value="P:glycolate biosynthetic process"/>
    <property type="evidence" value="ECO:0007669"/>
    <property type="project" value="UniProtKB-ARBA"/>
</dbReference>
<keyword evidence="6" id="KW-1185">Reference proteome</keyword>
<dbReference type="NCBIfam" id="TIGR01383">
    <property type="entry name" value="not_thiJ"/>
    <property type="match status" value="1"/>
</dbReference>
<dbReference type="FunFam" id="3.40.50.880:FF:000022">
    <property type="entry name" value="protein deglycase DJ-1"/>
    <property type="match status" value="1"/>
</dbReference>
<dbReference type="EC" id="4.2.1.130" evidence="2"/>
<evidence type="ECO:0000313" key="6">
    <source>
        <dbReference type="Proteomes" id="UP000887574"/>
    </source>
</evidence>
<dbReference type="InterPro" id="IPR050325">
    <property type="entry name" value="Prot/Nucl_acid_deglycase"/>
</dbReference>
<dbReference type="PANTHER" id="PTHR48094">
    <property type="entry name" value="PROTEIN/NUCLEIC ACID DEGLYCASE DJ-1-RELATED"/>
    <property type="match status" value="1"/>
</dbReference>
<dbReference type="WBParaSite" id="jg12989">
    <property type="protein sequence ID" value="jg12989"/>
    <property type="gene ID" value="jg12989"/>
</dbReference>
<protein>
    <recommendedName>
        <fullName evidence="2">D-lactate dehydratase</fullName>
        <ecNumber evidence="2">4.2.1.130</ecNumber>
    </recommendedName>
</protein>
<dbReference type="GO" id="GO:1903189">
    <property type="term" value="P:glyoxal metabolic process"/>
    <property type="evidence" value="ECO:0007669"/>
    <property type="project" value="UniProtKB-ARBA"/>
</dbReference>
<dbReference type="CDD" id="cd03135">
    <property type="entry name" value="GATase1_DJ-1"/>
    <property type="match status" value="1"/>
</dbReference>
<dbReference type="GO" id="GO:1902176">
    <property type="term" value="P:negative regulation of oxidative stress-induced intrinsic apoptotic signaling pathway"/>
    <property type="evidence" value="ECO:0007669"/>
    <property type="project" value="UniProtKB-ARBA"/>
</dbReference>
<dbReference type="Gene3D" id="3.40.50.880">
    <property type="match status" value="1"/>
</dbReference>
<sequence>MSGKSALIIGSNGSEDIELVTTSDVLRRANIQVIIAGLQDEKVIKCAEGTSINVDRLLNDVIAMEFDAVILPGGEIGSQNLAKCKRVGEILRRHEKNGSIVAAICAAPVALAIHGIGKGGRLTSYPSVKDLIVTAGYEYSEENVCVCKNVVTSRGPGTTFEFAMMLVELLLGKEKRQMLSNGMLLK</sequence>
<dbReference type="AlphaFoldDB" id="A0A915CWS1"/>
<comment type="catalytic activity">
    <reaction evidence="4">
        <text>methylglyoxal + H2O = (R)-lactate + H(+)</text>
        <dbReference type="Rhea" id="RHEA:27754"/>
        <dbReference type="ChEBI" id="CHEBI:15377"/>
        <dbReference type="ChEBI" id="CHEBI:15378"/>
        <dbReference type="ChEBI" id="CHEBI:16004"/>
        <dbReference type="ChEBI" id="CHEBI:17158"/>
        <dbReference type="EC" id="4.2.1.130"/>
    </reaction>
</comment>